<sequence length="287" mass="31936">MNQPLFFHHQVDEYMRLACDETHSIISPDQAPWVVLSHGGGQTRHAWQDTAGALAREGWNSLAYDHRGHGESSWSSDGVYTVPHFAQDQLSIAGCLPSKPVLVGASLGGLSSLLAQGESALEHYRAIVLVDITPQMDRKGAMDVLAFMESSVAEGFETLDEVADVISVYTGRSKRVNPEGLRKNLRMCDDGRYRWHWDPAFLNIRDDWETSPERLIKAAQSIEVPMMLVRGRESDVVTPEVAEEFLQLVPDCEYVDIRDAGHMVAGDRNTVFTDAVVDFLKRLPAVS</sequence>
<dbReference type="PANTHER" id="PTHR43194:SF2">
    <property type="entry name" value="PEROXISOMAL MEMBRANE PROTEIN LPX1"/>
    <property type="match status" value="1"/>
</dbReference>
<dbReference type="AlphaFoldDB" id="A0A5S9R0M4"/>
<evidence type="ECO:0000313" key="3">
    <source>
        <dbReference type="Proteomes" id="UP000441399"/>
    </source>
</evidence>
<protein>
    <submittedName>
        <fullName evidence="2">2-(Acetamidomethylene)succinate hydrolase</fullName>
        <ecNumber evidence="2">3.5.1.29</ecNumber>
    </submittedName>
</protein>
<accession>A0A5S9R0M4</accession>
<dbReference type="InterPro" id="IPR050228">
    <property type="entry name" value="Carboxylesterase_BioH"/>
</dbReference>
<dbReference type="EC" id="3.5.1.29" evidence="2"/>
<dbReference type="InterPro" id="IPR000073">
    <property type="entry name" value="AB_hydrolase_1"/>
</dbReference>
<dbReference type="Gene3D" id="3.40.50.1820">
    <property type="entry name" value="alpha/beta hydrolase"/>
    <property type="match status" value="1"/>
</dbReference>
<gene>
    <name evidence="2" type="ORF">OPDIPICF_03266</name>
</gene>
<dbReference type="EMBL" id="CACSIO010000061">
    <property type="protein sequence ID" value="CAA0124951.1"/>
    <property type="molecule type" value="Genomic_DNA"/>
</dbReference>
<dbReference type="GO" id="GO:0047411">
    <property type="term" value="F:2-(acetamidomethylene)succinate hydrolase activity"/>
    <property type="evidence" value="ECO:0007669"/>
    <property type="project" value="UniProtKB-EC"/>
</dbReference>
<organism evidence="2 3">
    <name type="scientific">BD1-7 clade bacterium</name>
    <dbReference type="NCBI Taxonomy" id="2029982"/>
    <lineage>
        <taxon>Bacteria</taxon>
        <taxon>Pseudomonadati</taxon>
        <taxon>Pseudomonadota</taxon>
        <taxon>Gammaproteobacteria</taxon>
        <taxon>Cellvibrionales</taxon>
        <taxon>Spongiibacteraceae</taxon>
        <taxon>BD1-7 clade</taxon>
    </lineage>
</organism>
<evidence type="ECO:0000313" key="2">
    <source>
        <dbReference type="EMBL" id="CAA0124951.1"/>
    </source>
</evidence>
<keyword evidence="3" id="KW-1185">Reference proteome</keyword>
<feature type="domain" description="AB hydrolase-1" evidence="1">
    <location>
        <begin position="32"/>
        <end position="264"/>
    </location>
</feature>
<proteinExistence type="predicted"/>
<reference evidence="2 3" key="1">
    <citation type="submission" date="2019-11" db="EMBL/GenBank/DDBJ databases">
        <authorList>
            <person name="Holert J."/>
        </authorList>
    </citation>
    <scope>NUCLEOTIDE SEQUENCE [LARGE SCALE GENOMIC DNA]</scope>
    <source>
        <strain evidence="2">SB11_3</strain>
    </source>
</reference>
<name>A0A5S9R0M4_9GAMM</name>
<dbReference type="Proteomes" id="UP000441399">
    <property type="component" value="Unassembled WGS sequence"/>
</dbReference>
<dbReference type="InterPro" id="IPR029058">
    <property type="entry name" value="AB_hydrolase_fold"/>
</dbReference>
<dbReference type="PANTHER" id="PTHR43194">
    <property type="entry name" value="HYDROLASE ALPHA/BETA FOLD FAMILY"/>
    <property type="match status" value="1"/>
</dbReference>
<dbReference type="InterPro" id="IPR000639">
    <property type="entry name" value="Epox_hydrolase-like"/>
</dbReference>
<evidence type="ECO:0000259" key="1">
    <source>
        <dbReference type="Pfam" id="PF00561"/>
    </source>
</evidence>
<dbReference type="PRINTS" id="PR00412">
    <property type="entry name" value="EPOXHYDRLASE"/>
</dbReference>
<keyword evidence="2" id="KW-0378">Hydrolase</keyword>
<dbReference type="SUPFAM" id="SSF53474">
    <property type="entry name" value="alpha/beta-Hydrolases"/>
    <property type="match status" value="1"/>
</dbReference>
<dbReference type="Pfam" id="PF00561">
    <property type="entry name" value="Abhydrolase_1"/>
    <property type="match status" value="1"/>
</dbReference>